<keyword evidence="3" id="KW-1185">Reference proteome</keyword>
<dbReference type="RefSeq" id="WP_258540393.1">
    <property type="nucleotide sequence ID" value="NZ_OU015584.1"/>
</dbReference>
<keyword evidence="1" id="KW-0732">Signal</keyword>
<sequence>MKKVTILLVSVAIALSMSNCKAMARAAAKYWTKKQIKQFVNNCEEKSAKFVGEEKAHQFCDCAVDQVAEKYKDYKTVEDVSIMEVIKIANDCR</sequence>
<dbReference type="KEGG" id="ptan:CRYO30217_00149"/>
<evidence type="ECO:0000313" key="2">
    <source>
        <dbReference type="EMBL" id="CAG5076601.1"/>
    </source>
</evidence>
<name>A0A916JJS7_9FLAO</name>
<feature type="chain" id="PRO_5038032494" evidence="1">
    <location>
        <begin position="23"/>
        <end position="93"/>
    </location>
</feature>
<evidence type="ECO:0000256" key="1">
    <source>
        <dbReference type="SAM" id="SignalP"/>
    </source>
</evidence>
<organism evidence="2 3">
    <name type="scientific">Parvicella tangerina</name>
    <dbReference type="NCBI Taxonomy" id="2829795"/>
    <lineage>
        <taxon>Bacteria</taxon>
        <taxon>Pseudomonadati</taxon>
        <taxon>Bacteroidota</taxon>
        <taxon>Flavobacteriia</taxon>
        <taxon>Flavobacteriales</taxon>
        <taxon>Parvicellaceae</taxon>
        <taxon>Parvicella</taxon>
    </lineage>
</organism>
<proteinExistence type="predicted"/>
<dbReference type="AlphaFoldDB" id="A0A916JJS7"/>
<reference evidence="2" key="1">
    <citation type="submission" date="2021-04" db="EMBL/GenBank/DDBJ databases">
        <authorList>
            <person name="Rodrigo-Torres L."/>
            <person name="Arahal R. D."/>
            <person name="Lucena T."/>
        </authorList>
    </citation>
    <scope>NUCLEOTIDE SEQUENCE</scope>
    <source>
        <strain evidence="2">AS29M-1</strain>
    </source>
</reference>
<dbReference type="Proteomes" id="UP000683507">
    <property type="component" value="Chromosome"/>
</dbReference>
<feature type="signal peptide" evidence="1">
    <location>
        <begin position="1"/>
        <end position="22"/>
    </location>
</feature>
<evidence type="ECO:0000313" key="3">
    <source>
        <dbReference type="Proteomes" id="UP000683507"/>
    </source>
</evidence>
<gene>
    <name evidence="2" type="ORF">CRYO30217_00149</name>
</gene>
<dbReference type="EMBL" id="OU015584">
    <property type="protein sequence ID" value="CAG5076601.1"/>
    <property type="molecule type" value="Genomic_DNA"/>
</dbReference>
<accession>A0A916JJS7</accession>
<protein>
    <submittedName>
        <fullName evidence="2">Uncharacterized protein</fullName>
    </submittedName>
</protein>